<dbReference type="InterPro" id="IPR037051">
    <property type="entry name" value="4-carb_acid_sugar_kinase_N_sf"/>
</dbReference>
<dbReference type="Gene3D" id="3.40.980.20">
    <property type="entry name" value="Four-carbon acid sugar kinase, nucleotide binding domain"/>
    <property type="match status" value="1"/>
</dbReference>
<evidence type="ECO:0000256" key="4">
    <source>
        <dbReference type="ARBA" id="ARBA00022777"/>
    </source>
</evidence>
<dbReference type="Pfam" id="PF07005">
    <property type="entry name" value="SBD_N"/>
    <property type="match status" value="1"/>
</dbReference>
<reference evidence="10" key="1">
    <citation type="submission" date="2016-10" db="EMBL/GenBank/DDBJ databases">
        <authorList>
            <person name="Varghese N."/>
            <person name="Submissions S."/>
        </authorList>
    </citation>
    <scope>NUCLEOTIDE SEQUENCE [LARGE SCALE GENOMIC DNA]</scope>
    <source>
        <strain evidence="10">JCM 2783</strain>
    </source>
</reference>
<keyword evidence="6" id="KW-0119">Carbohydrate metabolism</keyword>
<dbReference type="Gene3D" id="3.40.50.10840">
    <property type="entry name" value="Putative sugar-binding, N-terminal domain"/>
    <property type="match status" value="1"/>
</dbReference>
<name>A0A1I1S4R3_PSEOC</name>
<evidence type="ECO:0000256" key="3">
    <source>
        <dbReference type="ARBA" id="ARBA00022741"/>
    </source>
</evidence>
<evidence type="ECO:0000259" key="7">
    <source>
        <dbReference type="Pfam" id="PF07005"/>
    </source>
</evidence>
<dbReference type="EMBL" id="FOMO01000001">
    <property type="protein sequence ID" value="SFD41486.1"/>
    <property type="molecule type" value="Genomic_DNA"/>
</dbReference>
<evidence type="ECO:0000256" key="2">
    <source>
        <dbReference type="ARBA" id="ARBA00022679"/>
    </source>
</evidence>
<comment type="similarity">
    <text evidence="1">Belongs to the four-carbon acid sugar kinase family.</text>
</comment>
<keyword evidence="2" id="KW-0808">Transferase</keyword>
<evidence type="ECO:0000256" key="6">
    <source>
        <dbReference type="ARBA" id="ARBA00023277"/>
    </source>
</evidence>
<proteinExistence type="inferred from homology"/>
<feature type="domain" description="Four-carbon acid sugar kinase N-terminal" evidence="7">
    <location>
        <begin position="5"/>
        <end position="218"/>
    </location>
</feature>
<evidence type="ECO:0000259" key="8">
    <source>
        <dbReference type="Pfam" id="PF17042"/>
    </source>
</evidence>
<dbReference type="Pfam" id="PF17042">
    <property type="entry name" value="NBD_C"/>
    <property type="match status" value="1"/>
</dbReference>
<dbReference type="InterPro" id="IPR010737">
    <property type="entry name" value="4-carb_acid_sugar_kinase_N"/>
</dbReference>
<keyword evidence="5" id="KW-0067">ATP-binding</keyword>
<dbReference type="InterPro" id="IPR031475">
    <property type="entry name" value="NBD_C"/>
</dbReference>
<dbReference type="RefSeq" id="WP_093500976.1">
    <property type="nucleotide sequence ID" value="NZ_BSSG01000001.1"/>
</dbReference>
<feature type="domain" description="Four-carbon acid sugar kinase nucleotide binding" evidence="8">
    <location>
        <begin position="240"/>
        <end position="391"/>
    </location>
</feature>
<protein>
    <submittedName>
        <fullName evidence="9">4-hydroxythreonine-4-phosphate dehydrogenase</fullName>
    </submittedName>
</protein>
<keyword evidence="4" id="KW-0418">Kinase</keyword>
<keyword evidence="3" id="KW-0547">Nucleotide-binding</keyword>
<evidence type="ECO:0000313" key="10">
    <source>
        <dbReference type="Proteomes" id="UP000243950"/>
    </source>
</evidence>
<evidence type="ECO:0000313" key="9">
    <source>
        <dbReference type="EMBL" id="SFD41486.1"/>
    </source>
</evidence>
<dbReference type="AlphaFoldDB" id="A0A1I1S4R3"/>
<sequence length="415" mass="43577">MKRPLLVIADDLSGAADCAAGFARHVATEVLLDPRAEHRAQPVTAIDLDTRRLPPDQAAQRHRALLETRTFTGHGLYKKVDSTLRGNLLSEVSALLGKGMALVAPAFPAMGRTTLGGVQYVDGVAVDQSDVWRNEGLSGTSDLLKLFGNEGLRCAALHLEQVRGAELAGSLARHLRAGTQVLVCDAQLDADLQALAQASVKHADQLFWVGSAGLAQHLPAALGLAPHIAPALPEAAKPVLTVVGSMSRHSQAQAALLAERSGQQWQRIEPQLLLATDAADQRDALSARLAAQMASGKDLLISLEQRDRDPAQATLLGAPLAQLLLPAIAKAGALIATGGETARALLAAAAIDSLQLHGELAPGVVLSSARRQGRELAIVTKAGGFGQPDTLYQAWARLHGASHSQPLSEKEAHHV</sequence>
<keyword evidence="10" id="KW-1185">Reference proteome</keyword>
<dbReference type="GO" id="GO:0005524">
    <property type="term" value="F:ATP binding"/>
    <property type="evidence" value="ECO:0007669"/>
    <property type="project" value="UniProtKB-KW"/>
</dbReference>
<dbReference type="GO" id="GO:0016301">
    <property type="term" value="F:kinase activity"/>
    <property type="evidence" value="ECO:0007669"/>
    <property type="project" value="UniProtKB-KW"/>
</dbReference>
<dbReference type="Proteomes" id="UP000243950">
    <property type="component" value="Unassembled WGS sequence"/>
</dbReference>
<evidence type="ECO:0000256" key="1">
    <source>
        <dbReference type="ARBA" id="ARBA00005715"/>
    </source>
</evidence>
<organism evidence="9 10">
    <name type="scientific">Pseudomonas straminea</name>
    <dbReference type="NCBI Taxonomy" id="47882"/>
    <lineage>
        <taxon>Bacteria</taxon>
        <taxon>Pseudomonadati</taxon>
        <taxon>Pseudomonadota</taxon>
        <taxon>Gammaproteobacteria</taxon>
        <taxon>Pseudomonadales</taxon>
        <taxon>Pseudomonadaceae</taxon>
        <taxon>Phytopseudomonas</taxon>
    </lineage>
</organism>
<evidence type="ECO:0000256" key="5">
    <source>
        <dbReference type="ARBA" id="ARBA00022840"/>
    </source>
</evidence>
<gene>
    <name evidence="9" type="ORF">SAMN05216372_101714</name>
</gene>
<dbReference type="InterPro" id="IPR042213">
    <property type="entry name" value="NBD_C_sf"/>
</dbReference>
<accession>A0A1I1S4R3</accession>
<dbReference type="SUPFAM" id="SSF142764">
    <property type="entry name" value="YgbK-like"/>
    <property type="match status" value="1"/>
</dbReference>